<protein>
    <recommendedName>
        <fullName evidence="4">Zinc ribbon domain-containing protein</fullName>
    </recommendedName>
</protein>
<evidence type="ECO:0008006" key="4">
    <source>
        <dbReference type="Google" id="ProtNLM"/>
    </source>
</evidence>
<dbReference type="EMBL" id="JAUDCG010000017">
    <property type="protein sequence ID" value="MDM8157039.1"/>
    <property type="molecule type" value="Genomic_DNA"/>
</dbReference>
<dbReference type="Proteomes" id="UP001529340">
    <property type="component" value="Unassembled WGS sequence"/>
</dbReference>
<dbReference type="RefSeq" id="WP_289607503.1">
    <property type="nucleotide sequence ID" value="NZ_JAUDCG010000017.1"/>
</dbReference>
<reference evidence="2 3" key="2">
    <citation type="submission" date="2023-06" db="EMBL/GenBank/DDBJ databases">
        <title>Identification and characterization of horizontal gene transfer across gut microbiota members of farm animals based on homology search.</title>
        <authorList>
            <person name="Schwarzerova J."/>
            <person name="Nykrynova M."/>
            <person name="Jureckova K."/>
            <person name="Cejkova D."/>
            <person name="Rychlik I."/>
        </authorList>
    </citation>
    <scope>NUCLEOTIDE SEQUENCE [LARGE SCALE GENOMIC DNA]</scope>
    <source>
        <strain evidence="2 3">ET39</strain>
    </source>
</reference>
<organism evidence="2 3">
    <name type="scientific">Amedibacillus dolichus</name>
    <dbReference type="NCBI Taxonomy" id="31971"/>
    <lineage>
        <taxon>Bacteria</taxon>
        <taxon>Bacillati</taxon>
        <taxon>Bacillota</taxon>
        <taxon>Erysipelotrichia</taxon>
        <taxon>Erysipelotrichales</taxon>
        <taxon>Erysipelotrichaceae</taxon>
        <taxon>Amedibacillus</taxon>
    </lineage>
</organism>
<sequence>MYIEFVVIFICLGIIILLQAALLICLLKRTANRTVLPQNVSSIEGRSTSTVVFCKNCATQYDASLRSCPKCGTPR</sequence>
<keyword evidence="1" id="KW-0472">Membrane</keyword>
<keyword evidence="3" id="KW-1185">Reference proteome</keyword>
<name>A0ABT7UBQ2_9FIRM</name>
<keyword evidence="1" id="KW-1133">Transmembrane helix</keyword>
<reference evidence="3" key="1">
    <citation type="submission" date="2023-06" db="EMBL/GenBank/DDBJ databases">
        <title>Identification and characterization of horizontal gene transfer across gut microbiota members of farm animals based on homology search.</title>
        <authorList>
            <person name="Zeman M."/>
            <person name="Kubasova T."/>
            <person name="Jahodarova E."/>
            <person name="Nykrynova M."/>
            <person name="Rychlik I."/>
        </authorList>
    </citation>
    <scope>NUCLEOTIDE SEQUENCE [LARGE SCALE GENOMIC DNA]</scope>
    <source>
        <strain evidence="3">ET39</strain>
    </source>
</reference>
<proteinExistence type="predicted"/>
<gene>
    <name evidence="2" type="ORF">QUV96_05235</name>
</gene>
<comment type="caution">
    <text evidence="2">The sequence shown here is derived from an EMBL/GenBank/DDBJ whole genome shotgun (WGS) entry which is preliminary data.</text>
</comment>
<feature type="transmembrane region" description="Helical" evidence="1">
    <location>
        <begin position="6"/>
        <end position="27"/>
    </location>
</feature>
<evidence type="ECO:0000313" key="2">
    <source>
        <dbReference type="EMBL" id="MDM8157039.1"/>
    </source>
</evidence>
<accession>A0ABT7UBQ2</accession>
<reference evidence="2 3" key="3">
    <citation type="submission" date="2023-06" db="EMBL/GenBank/DDBJ databases">
        <authorList>
            <person name="Zeman M."/>
            <person name="Kubasova T."/>
            <person name="Jahodarova E."/>
            <person name="Nykrynova M."/>
            <person name="Rychlik I."/>
        </authorList>
    </citation>
    <scope>NUCLEOTIDE SEQUENCE [LARGE SCALE GENOMIC DNA]</scope>
    <source>
        <strain evidence="2 3">ET39</strain>
    </source>
</reference>
<evidence type="ECO:0000256" key="1">
    <source>
        <dbReference type="SAM" id="Phobius"/>
    </source>
</evidence>
<keyword evidence="1" id="KW-0812">Transmembrane</keyword>
<evidence type="ECO:0000313" key="3">
    <source>
        <dbReference type="Proteomes" id="UP001529340"/>
    </source>
</evidence>